<feature type="compositionally biased region" description="Basic and acidic residues" evidence="4">
    <location>
        <begin position="219"/>
        <end position="236"/>
    </location>
</feature>
<reference evidence="6 7" key="1">
    <citation type="submission" date="2023-08" db="EMBL/GenBank/DDBJ databases">
        <title>Genome sequence of Thermaerobacter compostii strain Ins1, a spore-forming filamentous bacterium isolated from a deep geothermal reservoir.</title>
        <authorList>
            <person name="Bregnard D."/>
            <person name="Gonzalez D."/>
            <person name="Junier P."/>
        </authorList>
    </citation>
    <scope>NUCLEOTIDE SEQUENCE [LARGE SCALE GENOMIC DNA]</scope>
    <source>
        <strain evidence="6 7">Ins1</strain>
    </source>
</reference>
<evidence type="ECO:0000256" key="3">
    <source>
        <dbReference type="ARBA" id="ARBA00023163"/>
    </source>
</evidence>
<dbReference type="InterPro" id="IPR023187">
    <property type="entry name" value="Tscrpt_reg_MarR-type_CS"/>
</dbReference>
<dbReference type="Pfam" id="PF12802">
    <property type="entry name" value="MarR_2"/>
    <property type="match status" value="1"/>
</dbReference>
<dbReference type="PRINTS" id="PR00598">
    <property type="entry name" value="HTHMARR"/>
</dbReference>
<organism evidence="6 7">
    <name type="scientific">Thermaerobacter composti</name>
    <dbReference type="NCBI Taxonomy" id="554949"/>
    <lineage>
        <taxon>Bacteria</taxon>
        <taxon>Bacillati</taxon>
        <taxon>Bacillota</taxon>
        <taxon>Clostridia</taxon>
        <taxon>Eubacteriales</taxon>
        <taxon>Clostridiales Family XVII. Incertae Sedis</taxon>
        <taxon>Thermaerobacter</taxon>
    </lineage>
</organism>
<keyword evidence="1" id="KW-0805">Transcription regulation</keyword>
<feature type="compositionally biased region" description="Gly residues" evidence="4">
    <location>
        <begin position="247"/>
        <end position="261"/>
    </location>
</feature>
<evidence type="ECO:0000313" key="6">
    <source>
        <dbReference type="EMBL" id="WPD19530.1"/>
    </source>
</evidence>
<dbReference type="InterPro" id="IPR039422">
    <property type="entry name" value="MarR/SlyA-like"/>
</dbReference>
<evidence type="ECO:0000256" key="4">
    <source>
        <dbReference type="SAM" id="MobiDB-lite"/>
    </source>
</evidence>
<dbReference type="InterPro" id="IPR011991">
    <property type="entry name" value="ArsR-like_HTH"/>
</dbReference>
<dbReference type="SMART" id="SM00347">
    <property type="entry name" value="HTH_MARR"/>
    <property type="match status" value="1"/>
</dbReference>
<keyword evidence="3" id="KW-0804">Transcription</keyword>
<dbReference type="InterPro" id="IPR036388">
    <property type="entry name" value="WH-like_DNA-bd_sf"/>
</dbReference>
<sequence length="286" mass="29651">MNGWEILQQIWRLQRVVLREATPCLERHGLFRMAPFALAMVRRCGTPSGVAAALGLPAPTVSHILRRLEAEGWIARELDPEDRRRYRLALTPAGQEALAAARACLQAAMDRHLETLTPAERETLRQLLLRLQGDRPAPGRVAGAGLSWPSSGGGAASGRPASGGPRDGAGPARRRPDDGTPSGPGQERRPVPAEDGPVPLPGESGAAGRHGTGSARWDAAGREGADPARWGADGRDGAGAARAPHGGPVGGGDAPREGGAGAPKPPPVKTKAANGEGARAHDEATR</sequence>
<keyword evidence="7" id="KW-1185">Reference proteome</keyword>
<dbReference type="PROSITE" id="PS01117">
    <property type="entry name" value="HTH_MARR_1"/>
    <property type="match status" value="1"/>
</dbReference>
<dbReference type="Gene3D" id="1.10.10.10">
    <property type="entry name" value="Winged helix-like DNA-binding domain superfamily/Winged helix DNA-binding domain"/>
    <property type="match status" value="1"/>
</dbReference>
<gene>
    <name evidence="6" type="ORF">Q5761_02335</name>
</gene>
<protein>
    <submittedName>
        <fullName evidence="6">MarR family transcriptional regulator</fullName>
    </submittedName>
</protein>
<dbReference type="RefSeq" id="WP_318751040.1">
    <property type="nucleotide sequence ID" value="NZ_CP132508.1"/>
</dbReference>
<evidence type="ECO:0000259" key="5">
    <source>
        <dbReference type="PROSITE" id="PS50995"/>
    </source>
</evidence>
<dbReference type="CDD" id="cd00090">
    <property type="entry name" value="HTH_ARSR"/>
    <property type="match status" value="1"/>
</dbReference>
<dbReference type="InterPro" id="IPR000835">
    <property type="entry name" value="HTH_MarR-typ"/>
</dbReference>
<feature type="domain" description="HTH marR-type" evidence="5">
    <location>
        <begin position="1"/>
        <end position="133"/>
    </location>
</feature>
<dbReference type="SUPFAM" id="SSF46785">
    <property type="entry name" value="Winged helix' DNA-binding domain"/>
    <property type="match status" value="1"/>
</dbReference>
<accession>A0ABZ0QPW1</accession>
<evidence type="ECO:0000256" key="2">
    <source>
        <dbReference type="ARBA" id="ARBA00023125"/>
    </source>
</evidence>
<evidence type="ECO:0000256" key="1">
    <source>
        <dbReference type="ARBA" id="ARBA00023015"/>
    </source>
</evidence>
<dbReference type="InterPro" id="IPR036390">
    <property type="entry name" value="WH_DNA-bd_sf"/>
</dbReference>
<dbReference type="PANTHER" id="PTHR33164">
    <property type="entry name" value="TRANSCRIPTIONAL REGULATOR, MARR FAMILY"/>
    <property type="match status" value="1"/>
</dbReference>
<feature type="compositionally biased region" description="Low complexity" evidence="4">
    <location>
        <begin position="157"/>
        <end position="171"/>
    </location>
</feature>
<name>A0ABZ0QPW1_9FIRM</name>
<dbReference type="EMBL" id="CP132508">
    <property type="protein sequence ID" value="WPD19530.1"/>
    <property type="molecule type" value="Genomic_DNA"/>
</dbReference>
<dbReference type="PROSITE" id="PS50995">
    <property type="entry name" value="HTH_MARR_2"/>
    <property type="match status" value="1"/>
</dbReference>
<feature type="region of interest" description="Disordered" evidence="4">
    <location>
        <begin position="135"/>
        <end position="286"/>
    </location>
</feature>
<proteinExistence type="predicted"/>
<dbReference type="Proteomes" id="UP001304683">
    <property type="component" value="Chromosome"/>
</dbReference>
<keyword evidence="2" id="KW-0238">DNA-binding</keyword>
<evidence type="ECO:0000313" key="7">
    <source>
        <dbReference type="Proteomes" id="UP001304683"/>
    </source>
</evidence>
<dbReference type="PANTHER" id="PTHR33164:SF43">
    <property type="entry name" value="HTH-TYPE TRANSCRIPTIONAL REPRESSOR YETL"/>
    <property type="match status" value="1"/>
</dbReference>